<evidence type="ECO:0000256" key="6">
    <source>
        <dbReference type="ARBA" id="ARBA00022692"/>
    </source>
</evidence>
<gene>
    <name evidence="16" type="primary">LOC113509784</name>
</gene>
<dbReference type="CTD" id="36640"/>
<keyword evidence="15" id="KW-1185">Reference proteome</keyword>
<keyword evidence="5" id="KW-0679">Respiratory chain</keyword>
<evidence type="ECO:0000256" key="13">
    <source>
        <dbReference type="ARBA" id="ARBA00030987"/>
    </source>
</evidence>
<keyword evidence="10" id="KW-0496">Mitochondrion</keyword>
<proteinExistence type="inferred from homology"/>
<evidence type="ECO:0000256" key="1">
    <source>
        <dbReference type="ARBA" id="ARBA00004434"/>
    </source>
</evidence>
<dbReference type="GO" id="GO:0005743">
    <property type="term" value="C:mitochondrial inner membrane"/>
    <property type="evidence" value="ECO:0007669"/>
    <property type="project" value="UniProtKB-SubCell"/>
</dbReference>
<keyword evidence="11 14" id="KW-0472">Membrane</keyword>
<dbReference type="PANTHER" id="PTHR15469:SF0">
    <property type="entry name" value="NADH DEHYDROGENASE [UBIQUINONE] 1 BETA SUBCOMPLEX SUBUNIT 4"/>
    <property type="match status" value="1"/>
</dbReference>
<comment type="similarity">
    <text evidence="2">Belongs to the complex I NDUFB4 subunit family.</text>
</comment>
<evidence type="ECO:0000313" key="16">
    <source>
        <dbReference type="RefSeq" id="XP_026749006.1"/>
    </source>
</evidence>
<dbReference type="KEGG" id="gmw:113509784"/>
<keyword evidence="9 14" id="KW-1133">Transmembrane helix</keyword>
<evidence type="ECO:0000256" key="10">
    <source>
        <dbReference type="ARBA" id="ARBA00023128"/>
    </source>
</evidence>
<dbReference type="OrthoDB" id="5818798at2759"/>
<evidence type="ECO:0000256" key="12">
    <source>
        <dbReference type="ARBA" id="ARBA00030212"/>
    </source>
</evidence>
<dbReference type="RefSeq" id="XP_026749006.1">
    <property type="nucleotide sequence ID" value="XM_026893205.3"/>
</dbReference>
<protein>
    <recommendedName>
        <fullName evidence="3">NADH dehydrogenase [ubiquinone] 1 beta subcomplex subunit 4</fullName>
    </recommendedName>
    <alternativeName>
        <fullName evidence="12">Complex I-B15</fullName>
    </alternativeName>
    <alternativeName>
        <fullName evidence="13">NADH-ubiquinone oxidoreductase B15 subunit</fullName>
    </alternativeName>
</protein>
<comment type="subcellular location">
    <subcellularLocation>
        <location evidence="1">Mitochondrion inner membrane</location>
        <topology evidence="1">Single-pass membrane protein</topology>
    </subcellularLocation>
</comment>
<name>A0A6J1WEY3_GALME</name>
<dbReference type="Proteomes" id="UP001652740">
    <property type="component" value="Unplaced"/>
</dbReference>
<evidence type="ECO:0000256" key="9">
    <source>
        <dbReference type="ARBA" id="ARBA00022989"/>
    </source>
</evidence>
<evidence type="ECO:0000256" key="3">
    <source>
        <dbReference type="ARBA" id="ARBA00018681"/>
    </source>
</evidence>
<dbReference type="GeneID" id="113509784"/>
<reference evidence="16" key="1">
    <citation type="submission" date="2025-08" db="UniProtKB">
        <authorList>
            <consortium name="RefSeq"/>
        </authorList>
    </citation>
    <scope>IDENTIFICATION</scope>
    <source>
        <tissue evidence="16">Whole larvae</tissue>
    </source>
</reference>
<evidence type="ECO:0000256" key="4">
    <source>
        <dbReference type="ARBA" id="ARBA00022448"/>
    </source>
</evidence>
<keyword evidence="7" id="KW-0999">Mitochondrion inner membrane</keyword>
<dbReference type="PANTHER" id="PTHR15469">
    <property type="entry name" value="NADH-UBIQUINONE OXIDOREDUCTASE B15 SUBUNIT"/>
    <property type="match status" value="1"/>
</dbReference>
<evidence type="ECO:0000256" key="11">
    <source>
        <dbReference type="ARBA" id="ARBA00023136"/>
    </source>
</evidence>
<evidence type="ECO:0000256" key="14">
    <source>
        <dbReference type="SAM" id="Phobius"/>
    </source>
</evidence>
<evidence type="ECO:0000313" key="15">
    <source>
        <dbReference type="Proteomes" id="UP001652740"/>
    </source>
</evidence>
<sequence>MANNYGISDAEFNLIKQQASRRAELRKEFIKQRTNPWKHAAESGYVFDPAVQKFMSMKVTQFDNFTPNPRTSLFGICAVIIPMVAYGYIVWNDRNKTEQKIRSGELRYRDRMFKFA</sequence>
<evidence type="ECO:0000256" key="8">
    <source>
        <dbReference type="ARBA" id="ARBA00022982"/>
    </source>
</evidence>
<accession>A0A6J1WEY3</accession>
<keyword evidence="4" id="KW-0813">Transport</keyword>
<dbReference type="FunCoup" id="A0A6J1WEY3">
    <property type="interactions" value="249"/>
</dbReference>
<keyword evidence="6 14" id="KW-0812">Transmembrane</keyword>
<evidence type="ECO:0000256" key="5">
    <source>
        <dbReference type="ARBA" id="ARBA00022660"/>
    </source>
</evidence>
<dbReference type="InParanoid" id="A0A6J1WEY3"/>
<keyword evidence="8" id="KW-0249">Electron transport</keyword>
<dbReference type="AlphaFoldDB" id="A0A6J1WEY3"/>
<evidence type="ECO:0000256" key="2">
    <source>
        <dbReference type="ARBA" id="ARBA00007260"/>
    </source>
</evidence>
<evidence type="ECO:0000256" key="7">
    <source>
        <dbReference type="ARBA" id="ARBA00022792"/>
    </source>
</evidence>
<dbReference type="Pfam" id="PF07225">
    <property type="entry name" value="NDUF_B4"/>
    <property type="match status" value="1"/>
</dbReference>
<organism evidence="15 16">
    <name type="scientific">Galleria mellonella</name>
    <name type="common">Greater wax moth</name>
    <dbReference type="NCBI Taxonomy" id="7137"/>
    <lineage>
        <taxon>Eukaryota</taxon>
        <taxon>Metazoa</taxon>
        <taxon>Ecdysozoa</taxon>
        <taxon>Arthropoda</taxon>
        <taxon>Hexapoda</taxon>
        <taxon>Insecta</taxon>
        <taxon>Pterygota</taxon>
        <taxon>Neoptera</taxon>
        <taxon>Endopterygota</taxon>
        <taxon>Lepidoptera</taxon>
        <taxon>Glossata</taxon>
        <taxon>Ditrysia</taxon>
        <taxon>Pyraloidea</taxon>
        <taxon>Pyralidae</taxon>
        <taxon>Galleriinae</taxon>
        <taxon>Galleria</taxon>
    </lineage>
</organism>
<dbReference type="InterPro" id="IPR009866">
    <property type="entry name" value="NADH_UbQ_OxRdtase_NDUFB4_su"/>
</dbReference>
<feature type="transmembrane region" description="Helical" evidence="14">
    <location>
        <begin position="72"/>
        <end position="91"/>
    </location>
</feature>